<sequence>METKSGVPIMILLSSSKLSILSESLSKVTLSDKLASINSNIICIFISSANAEKLYNKRILVRVGSWDVNSYFPTGHCIDILGNVGELAVETKAILHQGNISEIPFSSLSLNELPNENYSIPADEFENRLDLRFNNVFSIDPPSCVDIDDTLSLRYLPNGNYHVGVHIADVSHFVKPNSYLDREAQKRCTTVYMINKRIDMLPNLLSSDLCSLRSGLDRLTFSIFWEITPAGEIVSTNFHKSIIHSVAALDYKQAQELIDKNDESVIGVRLRDLMKISKIWRKARQNRGALELRSVQLEFEFDQDSYASIKTFHNHEIMDTNNLIEEFMLQANISVSQKLLECFPQCTLLRCHPDAIDNRLLELQTLLKNLGVTFKCSNSKELTESLDYITKKWPHLDHIVRQITVFCMNRAKYISTTCVKDPTKYYHYALATTSYTHFTSPIRRYADIIVHRLLAAALQIASLPRTLAQQLETMTKRMNQKHEAANVHLFAMPFTYYFNTVAHDKNFYN</sequence>
<feature type="domain" description="RNB" evidence="1">
    <location>
        <begin position="128"/>
        <end position="460"/>
    </location>
</feature>
<dbReference type="SMART" id="SM00955">
    <property type="entry name" value="RNB"/>
    <property type="match status" value="1"/>
</dbReference>
<dbReference type="AlphaFoldDB" id="A0A6P6XLH2"/>
<dbReference type="InterPro" id="IPR001900">
    <property type="entry name" value="RNase_II/R"/>
</dbReference>
<dbReference type="InParanoid" id="A0A6P6XLH2"/>
<keyword evidence="2" id="KW-1185">Reference proteome</keyword>
<reference evidence="3" key="1">
    <citation type="submission" date="2025-08" db="UniProtKB">
        <authorList>
            <consortium name="RefSeq"/>
        </authorList>
    </citation>
    <scope>IDENTIFICATION</scope>
    <source>
        <strain evidence="3">Airmid</strain>
    </source>
</reference>
<dbReference type="Pfam" id="PF17849">
    <property type="entry name" value="OB_Dis3"/>
    <property type="match status" value="1"/>
</dbReference>
<dbReference type="Gene3D" id="2.40.50.700">
    <property type="match status" value="1"/>
</dbReference>
<protein>
    <submittedName>
        <fullName evidence="3">Exosome complex exonuclease RRP44 homolog A-like</fullName>
    </submittedName>
</protein>
<dbReference type="KEGG" id="dpte:113788328"/>
<dbReference type="Proteomes" id="UP000515146">
    <property type="component" value="Unplaced"/>
</dbReference>
<dbReference type="InterPro" id="IPR012340">
    <property type="entry name" value="NA-bd_OB-fold"/>
</dbReference>
<dbReference type="RefSeq" id="XP_027193593.1">
    <property type="nucleotide sequence ID" value="XM_027337792.1"/>
</dbReference>
<dbReference type="SUPFAM" id="SSF50249">
    <property type="entry name" value="Nucleic acid-binding proteins"/>
    <property type="match status" value="1"/>
</dbReference>
<dbReference type="InterPro" id="IPR050180">
    <property type="entry name" value="RNR_Ribonuclease"/>
</dbReference>
<evidence type="ECO:0000259" key="1">
    <source>
        <dbReference type="SMART" id="SM00955"/>
    </source>
</evidence>
<dbReference type="GO" id="GO:0000175">
    <property type="term" value="F:3'-5'-RNA exonuclease activity"/>
    <property type="evidence" value="ECO:0007669"/>
    <property type="project" value="TreeGrafter"/>
</dbReference>
<dbReference type="GO" id="GO:0003723">
    <property type="term" value="F:RNA binding"/>
    <property type="evidence" value="ECO:0007669"/>
    <property type="project" value="InterPro"/>
</dbReference>
<gene>
    <name evidence="3" type="primary">LOC113788328</name>
</gene>
<evidence type="ECO:0000313" key="3">
    <source>
        <dbReference type="RefSeq" id="XP_027193593.1"/>
    </source>
</evidence>
<dbReference type="PANTHER" id="PTHR23355:SF9">
    <property type="entry name" value="DIS3-LIKE EXONUCLEASE 2"/>
    <property type="match status" value="1"/>
</dbReference>
<name>A0A6P6XLH2_DERPT</name>
<accession>A0A6P6XLH2</accession>
<dbReference type="InterPro" id="IPR041505">
    <property type="entry name" value="Dis3_CSD2"/>
</dbReference>
<dbReference type="GO" id="GO:0006402">
    <property type="term" value="P:mRNA catabolic process"/>
    <property type="evidence" value="ECO:0007669"/>
    <property type="project" value="TreeGrafter"/>
</dbReference>
<proteinExistence type="predicted"/>
<evidence type="ECO:0000313" key="2">
    <source>
        <dbReference type="Proteomes" id="UP000515146"/>
    </source>
</evidence>
<dbReference type="InterPro" id="IPR022966">
    <property type="entry name" value="RNase_II/R_CS"/>
</dbReference>
<dbReference type="PANTHER" id="PTHR23355">
    <property type="entry name" value="RIBONUCLEASE"/>
    <property type="match status" value="1"/>
</dbReference>
<organism evidence="2 3">
    <name type="scientific">Dermatophagoides pteronyssinus</name>
    <name type="common">European house dust mite</name>
    <dbReference type="NCBI Taxonomy" id="6956"/>
    <lineage>
        <taxon>Eukaryota</taxon>
        <taxon>Metazoa</taxon>
        <taxon>Ecdysozoa</taxon>
        <taxon>Arthropoda</taxon>
        <taxon>Chelicerata</taxon>
        <taxon>Arachnida</taxon>
        <taxon>Acari</taxon>
        <taxon>Acariformes</taxon>
        <taxon>Sarcoptiformes</taxon>
        <taxon>Astigmata</taxon>
        <taxon>Psoroptidia</taxon>
        <taxon>Analgoidea</taxon>
        <taxon>Pyroglyphidae</taxon>
        <taxon>Dermatophagoidinae</taxon>
        <taxon>Dermatophagoides</taxon>
    </lineage>
</organism>
<dbReference type="PROSITE" id="PS01175">
    <property type="entry name" value="RIBONUCLEASE_II"/>
    <property type="match status" value="1"/>
</dbReference>
<dbReference type="OMA" id="VSCVWTL"/>
<dbReference type="OrthoDB" id="372421at2759"/>
<dbReference type="Pfam" id="PF00773">
    <property type="entry name" value="RNB"/>
    <property type="match status" value="1"/>
</dbReference>